<reference evidence="2 3" key="1">
    <citation type="submission" date="2018-07" db="EMBL/GenBank/DDBJ databases">
        <title>Section-level genome sequencing of Aspergillus section Nigri to investigate inter- and intra-species variation.</title>
        <authorList>
            <consortium name="DOE Joint Genome Institute"/>
            <person name="Vesth T.C."/>
            <person name="Nybo J.L."/>
            <person name="Theobald S."/>
            <person name="Frisvad J.C."/>
            <person name="Larsen T.O."/>
            <person name="Nielsen K.F."/>
            <person name="Hoof J.B."/>
            <person name="Brandl J."/>
            <person name="Salamov A."/>
            <person name="Riley R."/>
            <person name="Gladden J.M."/>
            <person name="Phatale P."/>
            <person name="Nielsen M.T."/>
            <person name="Lyhne E.K."/>
            <person name="Kogle M.E."/>
            <person name="Strasser K."/>
            <person name="McDonnell E."/>
            <person name="Barry K."/>
            <person name="Clum A."/>
            <person name="Chen C."/>
            <person name="Nolan M."/>
            <person name="Sandor L."/>
            <person name="Kuo A."/>
            <person name="Lipzen A."/>
            <person name="Hainaut M."/>
            <person name="Drula E."/>
            <person name="Tsang A."/>
            <person name="Magnuson J.K."/>
            <person name="Henrissat B."/>
            <person name="Wiebenga A."/>
            <person name="Simmons B.A."/>
            <person name="Makela M.R."/>
            <person name="De vries R.P."/>
            <person name="Grigoriev I.V."/>
            <person name="Mortensen U.H."/>
            <person name="Baker S.E."/>
            <person name="Andersen M.R."/>
        </authorList>
    </citation>
    <scope>NUCLEOTIDE SEQUENCE [LARGE SCALE GENOMIC DNA]</scope>
    <source>
        <strain evidence="2 3">ATCC 13496</strain>
    </source>
</reference>
<sequence length="144" mass="16267">MEVKEFDAPSVGNSPPSQGLEDPILGVGPWQEKTGAQISRARRQANEVGDSEARGRRVHWMLRERVLEWGESGETVWREPEQATTNGEMWTLLCDDDDDDDDDVVVVVIVHRFHLSLYRVGISRSATQNVLPQCDRDTDPEGEH</sequence>
<name>A0A370CDJ0_ASPNG</name>
<evidence type="ECO:0000313" key="3">
    <source>
        <dbReference type="Proteomes" id="UP000253845"/>
    </source>
</evidence>
<protein>
    <submittedName>
        <fullName evidence="2">Uncharacterized protein</fullName>
    </submittedName>
</protein>
<dbReference type="EMBL" id="KZ851900">
    <property type="protein sequence ID" value="RDH25221.1"/>
    <property type="molecule type" value="Genomic_DNA"/>
</dbReference>
<organism evidence="2 3">
    <name type="scientific">Aspergillus niger ATCC 13496</name>
    <dbReference type="NCBI Taxonomy" id="1353008"/>
    <lineage>
        <taxon>Eukaryota</taxon>
        <taxon>Fungi</taxon>
        <taxon>Dikarya</taxon>
        <taxon>Ascomycota</taxon>
        <taxon>Pezizomycotina</taxon>
        <taxon>Eurotiomycetes</taxon>
        <taxon>Eurotiomycetidae</taxon>
        <taxon>Eurotiales</taxon>
        <taxon>Aspergillaceae</taxon>
        <taxon>Aspergillus</taxon>
        <taxon>Aspergillus subgen. Circumdati</taxon>
    </lineage>
</organism>
<dbReference type="Proteomes" id="UP000253845">
    <property type="component" value="Unassembled WGS sequence"/>
</dbReference>
<dbReference type="AlphaFoldDB" id="A0A370CDJ0"/>
<gene>
    <name evidence="2" type="ORF">M747DRAFT_301244</name>
</gene>
<evidence type="ECO:0000313" key="2">
    <source>
        <dbReference type="EMBL" id="RDH25221.1"/>
    </source>
</evidence>
<dbReference type="VEuPathDB" id="FungiDB:M747DRAFT_301244"/>
<proteinExistence type="predicted"/>
<feature type="region of interest" description="Disordered" evidence="1">
    <location>
        <begin position="1"/>
        <end position="27"/>
    </location>
</feature>
<accession>A0A370CDJ0</accession>
<evidence type="ECO:0000256" key="1">
    <source>
        <dbReference type="SAM" id="MobiDB-lite"/>
    </source>
</evidence>